<keyword evidence="4" id="KW-1185">Reference proteome</keyword>
<dbReference type="SUPFAM" id="SSF52266">
    <property type="entry name" value="SGNH hydrolase"/>
    <property type="match status" value="1"/>
</dbReference>
<evidence type="ECO:0000313" key="3">
    <source>
        <dbReference type="EMBL" id="SHH90116.1"/>
    </source>
</evidence>
<dbReference type="Pfam" id="PF13472">
    <property type="entry name" value="Lipase_GDSL_2"/>
    <property type="match status" value="1"/>
</dbReference>
<proteinExistence type="predicted"/>
<dbReference type="AlphaFoldDB" id="A0A1M5WR78"/>
<reference evidence="3 4" key="1">
    <citation type="submission" date="2016-11" db="EMBL/GenBank/DDBJ databases">
        <authorList>
            <person name="Jaros S."/>
            <person name="Januszkiewicz K."/>
            <person name="Wedrychowicz H."/>
        </authorList>
    </citation>
    <scope>NUCLEOTIDE SEQUENCE [LARGE SCALE GENOMIC DNA]</scope>
    <source>
        <strain evidence="3 4">DSM 13106</strain>
    </source>
</reference>
<evidence type="ECO:0000313" key="4">
    <source>
        <dbReference type="Proteomes" id="UP000184389"/>
    </source>
</evidence>
<dbReference type="STRING" id="1123281.SAMN02745180_01367"/>
<evidence type="ECO:0000259" key="2">
    <source>
        <dbReference type="Pfam" id="PF13472"/>
    </source>
</evidence>
<evidence type="ECO:0000256" key="1">
    <source>
        <dbReference type="SAM" id="MobiDB-lite"/>
    </source>
</evidence>
<feature type="domain" description="SGNH hydrolase-type esterase" evidence="2">
    <location>
        <begin position="130"/>
        <end position="283"/>
    </location>
</feature>
<dbReference type="OrthoDB" id="1652311at2"/>
<dbReference type="Gene3D" id="3.40.50.1110">
    <property type="entry name" value="SGNH hydrolase"/>
    <property type="match status" value="1"/>
</dbReference>
<dbReference type="RefSeq" id="WP_072744042.1">
    <property type="nucleotide sequence ID" value="NZ_FQXR01000005.1"/>
</dbReference>
<gene>
    <name evidence="3" type="ORF">SAMN02745180_01367</name>
</gene>
<dbReference type="EMBL" id="FQXR01000005">
    <property type="protein sequence ID" value="SHH90116.1"/>
    <property type="molecule type" value="Genomic_DNA"/>
</dbReference>
<accession>A0A1M5WR78</accession>
<dbReference type="Proteomes" id="UP000184389">
    <property type="component" value="Unassembled WGS sequence"/>
</dbReference>
<protein>
    <submittedName>
        <fullName evidence="3">Lysophospholipase L1</fullName>
    </submittedName>
</protein>
<dbReference type="InterPro" id="IPR013830">
    <property type="entry name" value="SGNH_hydro"/>
</dbReference>
<dbReference type="InterPro" id="IPR036514">
    <property type="entry name" value="SGNH_hydro_sf"/>
</dbReference>
<sequence>MTKRRRKRRKKIIPNKKRFTLSLIVIAGVVFILSQSIKAIQNKDKKEATIIEKNNIACSVPEFLENIPEYSKENSMKEDNIKEEKSSNKEKIEQVKDNSDIELNNEDKVVPIEIDDKNKSYSEIFKDDLFVGDSITDSLSFYEILEERNVIAKLGFTVVQGEKEINKIKKANPSNIYLLFGMNDVLMGIDGQKFAENYAEFVHKIQDELPDANIYVQSVIPVSPNVKQKKPLLNNANIDKFNETLMQMCKDENINYIDLVPLLENDSELYEPDGIHLKYKFYKLWLNYLIDNTKQ</sequence>
<feature type="region of interest" description="Disordered" evidence="1">
    <location>
        <begin position="74"/>
        <end position="96"/>
    </location>
</feature>
<name>A0A1M5WR78_9FIRM</name>
<organism evidence="3 4">
    <name type="scientific">Sporanaerobacter acetigenes DSM 13106</name>
    <dbReference type="NCBI Taxonomy" id="1123281"/>
    <lineage>
        <taxon>Bacteria</taxon>
        <taxon>Bacillati</taxon>
        <taxon>Bacillota</taxon>
        <taxon>Tissierellia</taxon>
        <taxon>Tissierellales</taxon>
        <taxon>Sporanaerobacteraceae</taxon>
        <taxon>Sporanaerobacter</taxon>
    </lineage>
</organism>